<keyword evidence="5" id="KW-1015">Disulfide bond</keyword>
<dbReference type="InterPro" id="IPR007782">
    <property type="entry name" value="VKG_COase"/>
</dbReference>
<feature type="domain" description="HTTM-like" evidence="8">
    <location>
        <begin position="1"/>
        <end position="251"/>
    </location>
</feature>
<dbReference type="PANTHER" id="PTHR12639:SF7">
    <property type="entry name" value="HTTM DOMAIN-CONTAINING PROTEIN"/>
    <property type="match status" value="1"/>
</dbReference>
<sequence>MFRIIFGAMLLFSSLRFIMKGWVETQYIEPKFFFGFLGFEWVKPLQGNLMYIPFILMAIAALFIMLGFFYRISTFVFFACFTYVELLDKSNYLNHYYFLSLMSFLMMLVPAHRDFSIDAKLFPHIRRKETAAWHINILKFQLAVVYIFAGIAKINSDWLFEAQPLRTWLQAHHNLPYVGGILKAEVTAYFFSWMGCIYDLFIVFFLMSKRTRPFAYLAVIFFHIVTWLLFPIGVFPWVMIFSTTIFFGVKFHQQLLNGLKRLFKWTENIPETIKNIPTPKPFVKYGIILYIAIQILVPLRFVAYPGDLFWNEEGFRFSWRVMLMHKEGHATFYVTDRETGRTIEVNNTDYLTVRQEDQMMTQPDMILQFAKMLQEEFDGKTFSNKEQSITLRNPAVHAEVYVSLNGRKSQLFIDKKHDLTALSYNLKHRDWIEPFEK</sequence>
<keyword evidence="3 7" id="KW-1133">Transmembrane helix</keyword>
<feature type="transmembrane region" description="Helical" evidence="7">
    <location>
        <begin position="186"/>
        <end position="207"/>
    </location>
</feature>
<evidence type="ECO:0000256" key="1">
    <source>
        <dbReference type="ARBA" id="ARBA00004127"/>
    </source>
</evidence>
<evidence type="ECO:0000256" key="2">
    <source>
        <dbReference type="ARBA" id="ARBA00022692"/>
    </source>
</evidence>
<evidence type="ECO:0000313" key="9">
    <source>
        <dbReference type="EMBL" id="PWH82975.1"/>
    </source>
</evidence>
<organism evidence="9 10">
    <name type="scientific">Brumimicrobium oceani</name>
    <dbReference type="NCBI Taxonomy" id="2100725"/>
    <lineage>
        <taxon>Bacteria</taxon>
        <taxon>Pseudomonadati</taxon>
        <taxon>Bacteroidota</taxon>
        <taxon>Flavobacteriia</taxon>
        <taxon>Flavobacteriales</taxon>
        <taxon>Crocinitomicaceae</taxon>
        <taxon>Brumimicrobium</taxon>
    </lineage>
</organism>
<keyword evidence="4 7" id="KW-0472">Membrane</keyword>
<accession>A0A2U2X5A3</accession>
<dbReference type="OrthoDB" id="341137at2"/>
<dbReference type="GO" id="GO:0019842">
    <property type="term" value="F:vitamin binding"/>
    <property type="evidence" value="ECO:0007669"/>
    <property type="project" value="TreeGrafter"/>
</dbReference>
<evidence type="ECO:0000256" key="6">
    <source>
        <dbReference type="ARBA" id="ARBA00023239"/>
    </source>
</evidence>
<comment type="subcellular location">
    <subcellularLocation>
        <location evidence="1">Endomembrane system</location>
        <topology evidence="1">Multi-pass membrane protein</topology>
    </subcellularLocation>
</comment>
<dbReference type="GO" id="GO:0012505">
    <property type="term" value="C:endomembrane system"/>
    <property type="evidence" value="ECO:0007669"/>
    <property type="project" value="UniProtKB-SubCell"/>
</dbReference>
<gene>
    <name evidence="9" type="ORF">DIT68_13535</name>
</gene>
<reference evidence="9 10" key="1">
    <citation type="submission" date="2018-05" db="EMBL/GenBank/DDBJ databases">
        <title>Brumimicrobium oceani sp. nov., isolated from coastal sediment.</title>
        <authorList>
            <person name="Kou Y."/>
        </authorList>
    </citation>
    <scope>NUCLEOTIDE SEQUENCE [LARGE SCALE GENOMIC DNA]</scope>
    <source>
        <strain evidence="9 10">C305</strain>
    </source>
</reference>
<evidence type="ECO:0000256" key="4">
    <source>
        <dbReference type="ARBA" id="ARBA00023136"/>
    </source>
</evidence>
<feature type="transmembrane region" description="Helical" evidence="7">
    <location>
        <begin position="54"/>
        <end position="84"/>
    </location>
</feature>
<name>A0A2U2X5A3_9FLAO</name>
<evidence type="ECO:0000256" key="5">
    <source>
        <dbReference type="ARBA" id="ARBA00023157"/>
    </source>
</evidence>
<dbReference type="InterPro" id="IPR053935">
    <property type="entry name" value="VKGC_lumenal_dom"/>
</dbReference>
<protein>
    <submittedName>
        <fullName evidence="9">HTTM domain-containing protein</fullName>
    </submittedName>
</protein>
<keyword evidence="10" id="KW-1185">Reference proteome</keyword>
<dbReference type="PANTHER" id="PTHR12639">
    <property type="entry name" value="VITAMIN K-DEPENDENT GAMMA-CARBOXYLASE"/>
    <property type="match status" value="1"/>
</dbReference>
<keyword evidence="6" id="KW-0456">Lyase</keyword>
<dbReference type="SMART" id="SM00752">
    <property type="entry name" value="HTTM"/>
    <property type="match status" value="1"/>
</dbReference>
<evidence type="ECO:0000313" key="10">
    <source>
        <dbReference type="Proteomes" id="UP000245370"/>
    </source>
</evidence>
<evidence type="ECO:0000259" key="8">
    <source>
        <dbReference type="SMART" id="SM00752"/>
    </source>
</evidence>
<dbReference type="InterPro" id="IPR053934">
    <property type="entry name" value="HTTM_dom"/>
</dbReference>
<evidence type="ECO:0000256" key="3">
    <source>
        <dbReference type="ARBA" id="ARBA00022989"/>
    </source>
</evidence>
<proteinExistence type="predicted"/>
<dbReference type="EMBL" id="QFRJ01000013">
    <property type="protein sequence ID" value="PWH82975.1"/>
    <property type="molecule type" value="Genomic_DNA"/>
</dbReference>
<feature type="transmembrane region" description="Helical" evidence="7">
    <location>
        <begin position="214"/>
        <end position="247"/>
    </location>
</feature>
<dbReference type="Proteomes" id="UP000245370">
    <property type="component" value="Unassembled WGS sequence"/>
</dbReference>
<dbReference type="Pfam" id="PF05090">
    <property type="entry name" value="HTTM"/>
    <property type="match status" value="1"/>
</dbReference>
<dbReference type="Pfam" id="PF22777">
    <property type="entry name" value="VKGC_lumenal_dom"/>
    <property type="match status" value="1"/>
</dbReference>
<dbReference type="GO" id="GO:0008488">
    <property type="term" value="F:gamma-glutamyl carboxylase activity"/>
    <property type="evidence" value="ECO:0007669"/>
    <property type="project" value="InterPro"/>
</dbReference>
<dbReference type="InterPro" id="IPR011020">
    <property type="entry name" value="HTTM-like"/>
</dbReference>
<feature type="transmembrane region" description="Helical" evidence="7">
    <location>
        <begin position="96"/>
        <end position="112"/>
    </location>
</feature>
<keyword evidence="2 7" id="KW-0812">Transmembrane</keyword>
<comment type="caution">
    <text evidence="9">The sequence shown here is derived from an EMBL/GenBank/DDBJ whole genome shotgun (WGS) entry which is preliminary data.</text>
</comment>
<feature type="transmembrane region" description="Helical" evidence="7">
    <location>
        <begin position="133"/>
        <end position="152"/>
    </location>
</feature>
<reference evidence="9 10" key="2">
    <citation type="submission" date="2018-05" db="EMBL/GenBank/DDBJ databases">
        <authorList>
            <person name="Lanie J.A."/>
            <person name="Ng W.-L."/>
            <person name="Kazmierczak K.M."/>
            <person name="Andrzejewski T.M."/>
            <person name="Davidsen T.M."/>
            <person name="Wayne K.J."/>
            <person name="Tettelin H."/>
            <person name="Glass J.I."/>
            <person name="Rusch D."/>
            <person name="Podicherti R."/>
            <person name="Tsui H.-C.T."/>
            <person name="Winkler M.E."/>
        </authorList>
    </citation>
    <scope>NUCLEOTIDE SEQUENCE [LARGE SCALE GENOMIC DNA]</scope>
    <source>
        <strain evidence="9 10">C305</strain>
    </source>
</reference>
<dbReference type="AlphaFoldDB" id="A0A2U2X5A3"/>
<evidence type="ECO:0000256" key="7">
    <source>
        <dbReference type="SAM" id="Phobius"/>
    </source>
</evidence>